<dbReference type="PROSITE" id="PS50850">
    <property type="entry name" value="MFS"/>
    <property type="match status" value="1"/>
</dbReference>
<dbReference type="RefSeq" id="WP_343775821.1">
    <property type="nucleotide sequence ID" value="NZ_BAAADQ010000001.1"/>
</dbReference>
<dbReference type="GO" id="GO:0022857">
    <property type="term" value="F:transmembrane transporter activity"/>
    <property type="evidence" value="ECO:0007669"/>
    <property type="project" value="InterPro"/>
</dbReference>
<reference evidence="8 10" key="3">
    <citation type="submission" date="2024-06" db="EMBL/GenBank/DDBJ databases">
        <title>Halorubrum miltondacostae sp. nov., a potential PHA producer isolated from an inland solar saltern in Rio Maior, Portugal.</title>
        <authorList>
            <person name="Albuquerque L."/>
            <person name="Viver T."/>
            <person name="Barroso C."/>
            <person name="Claudino R."/>
            <person name="Galvan M."/>
            <person name="Simoes G."/>
            <person name="Lobo Da Cunha A."/>
            <person name="Egas C."/>
        </authorList>
    </citation>
    <scope>NUCLEOTIDE SEQUENCE [LARGE SCALE GENOMIC DNA]</scope>
    <source>
        <strain evidence="8 10">DSM 18646</strain>
    </source>
</reference>
<feature type="transmembrane region" description="Helical" evidence="5">
    <location>
        <begin position="281"/>
        <end position="302"/>
    </location>
</feature>
<evidence type="ECO:0000313" key="9">
    <source>
        <dbReference type="Proteomes" id="UP001501425"/>
    </source>
</evidence>
<dbReference type="InterPro" id="IPR005829">
    <property type="entry name" value="Sugar_transporter_CS"/>
</dbReference>
<evidence type="ECO:0000256" key="4">
    <source>
        <dbReference type="ARBA" id="ARBA00023136"/>
    </source>
</evidence>
<dbReference type="PANTHER" id="PTHR23518">
    <property type="entry name" value="C-METHYLTRANSFERASE"/>
    <property type="match status" value="1"/>
</dbReference>
<reference evidence="7" key="1">
    <citation type="journal article" date="2014" name="Int. J. Syst. Evol. Microbiol.">
        <title>Complete genome sequence of Corynebacterium casei LMG S-19264T (=DSM 44701T), isolated from a smear-ripened cheese.</title>
        <authorList>
            <consortium name="US DOE Joint Genome Institute (JGI-PGF)"/>
            <person name="Walter F."/>
            <person name="Albersmeier A."/>
            <person name="Kalinowski J."/>
            <person name="Ruckert C."/>
        </authorList>
    </citation>
    <scope>NUCLEOTIDE SEQUENCE</scope>
    <source>
        <strain evidence="7">JCM 14265</strain>
    </source>
</reference>
<evidence type="ECO:0000256" key="2">
    <source>
        <dbReference type="ARBA" id="ARBA00022692"/>
    </source>
</evidence>
<feature type="transmembrane region" description="Helical" evidence="5">
    <location>
        <begin position="314"/>
        <end position="333"/>
    </location>
</feature>
<proteinExistence type="predicted"/>
<evidence type="ECO:0000256" key="1">
    <source>
        <dbReference type="ARBA" id="ARBA00004141"/>
    </source>
</evidence>
<dbReference type="PANTHER" id="PTHR23518:SF2">
    <property type="entry name" value="MAJOR FACILITATOR SUPERFAMILY TRANSPORTER"/>
    <property type="match status" value="1"/>
</dbReference>
<dbReference type="EMBL" id="JBEDNW010000001">
    <property type="protein sequence ID" value="MEZ3166056.1"/>
    <property type="molecule type" value="Genomic_DNA"/>
</dbReference>
<name>A0AAV3SNV8_9EURY</name>
<dbReference type="EMBL" id="BAAADQ010000001">
    <property type="protein sequence ID" value="GAA0531240.1"/>
    <property type="molecule type" value="Genomic_DNA"/>
</dbReference>
<feature type="transmembrane region" description="Helical" evidence="5">
    <location>
        <begin position="59"/>
        <end position="79"/>
    </location>
</feature>
<evidence type="ECO:0000256" key="5">
    <source>
        <dbReference type="SAM" id="Phobius"/>
    </source>
</evidence>
<feature type="transmembrane region" description="Helical" evidence="5">
    <location>
        <begin position="162"/>
        <end position="182"/>
    </location>
</feature>
<organism evidence="7 9">
    <name type="scientific">Halorubrum ejinorense</name>
    <dbReference type="NCBI Taxonomy" id="425309"/>
    <lineage>
        <taxon>Archaea</taxon>
        <taxon>Methanobacteriati</taxon>
        <taxon>Methanobacteriota</taxon>
        <taxon>Stenosarchaea group</taxon>
        <taxon>Halobacteria</taxon>
        <taxon>Halobacteriales</taxon>
        <taxon>Haloferacaceae</taxon>
        <taxon>Halorubrum</taxon>
    </lineage>
</organism>
<dbReference type="SUPFAM" id="SSF103473">
    <property type="entry name" value="MFS general substrate transporter"/>
    <property type="match status" value="2"/>
</dbReference>
<evidence type="ECO:0000313" key="8">
    <source>
        <dbReference type="EMBL" id="MEZ3166056.1"/>
    </source>
</evidence>
<keyword evidence="3 5" id="KW-1133">Transmembrane helix</keyword>
<feature type="transmembrane region" description="Helical" evidence="5">
    <location>
        <begin position="249"/>
        <end position="269"/>
    </location>
</feature>
<comment type="subcellular location">
    <subcellularLocation>
        <location evidence="1">Membrane</location>
        <topology evidence="1">Multi-pass membrane protein</topology>
    </subcellularLocation>
</comment>
<dbReference type="Pfam" id="PF07690">
    <property type="entry name" value="MFS_1"/>
    <property type="match status" value="1"/>
</dbReference>
<dbReference type="InterPro" id="IPR036259">
    <property type="entry name" value="MFS_trans_sf"/>
</dbReference>
<dbReference type="GO" id="GO:0016020">
    <property type="term" value="C:membrane"/>
    <property type="evidence" value="ECO:0007669"/>
    <property type="project" value="UniProtKB-SubCell"/>
</dbReference>
<comment type="caution">
    <text evidence="7">The sequence shown here is derived from an EMBL/GenBank/DDBJ whole genome shotgun (WGS) entry which is preliminary data.</text>
</comment>
<accession>A0AAV3SNV8</accession>
<feature type="transmembrane region" description="Helical" evidence="5">
    <location>
        <begin position="202"/>
        <end position="222"/>
    </location>
</feature>
<evidence type="ECO:0000256" key="3">
    <source>
        <dbReference type="ARBA" id="ARBA00022989"/>
    </source>
</evidence>
<feature type="transmembrane region" description="Helical" evidence="5">
    <location>
        <begin position="372"/>
        <end position="390"/>
    </location>
</feature>
<gene>
    <name evidence="8" type="ORF">ABNG02_01795</name>
    <name evidence="7" type="ORF">GCM10008994_02310</name>
</gene>
<sequence>MGLLSGVTDTDRRVVVLALARMVGAAGNSFLIVVLPLYIASDLVDIESLLGAEVGVGAAAITLTEPLLIGIVLSLFGFLNSLSQPFTGRLSDRAGSRRPFVLAGILLLGTASGLYTVATSYPMLVALRAIQGLGAALIIPATVALVNEYAAADTDRGGNFGVYNTFRLIGFGFGPVLAGAVVEAGPYDLSPVGLPVLDGFDAAFVAACAGAYLSFALVFLLVHDADDVAEAGDDVSIRVRGEDRLLDPVFTLGLATVAMGACIALFATLQNQVNVRLDQPPVWFGAQFAAVTIANVVFQVPVGRASDRIGRRPFLLVGFVLLVPTTLLQGLVVEPVLMLIVRLGQGVAVACVFAPSLALAGDLAREGESGTTLSVLTMGFGFGVALGPLASGWLYGFGFVVPFAVGAAAAALALVVVFTQVEETLDADDEPTAAAGAD</sequence>
<feature type="transmembrane region" description="Helical" evidence="5">
    <location>
        <begin position="396"/>
        <end position="418"/>
    </location>
</feature>
<feature type="transmembrane region" description="Helical" evidence="5">
    <location>
        <begin position="100"/>
        <end position="118"/>
    </location>
</feature>
<feature type="transmembrane region" description="Helical" evidence="5">
    <location>
        <begin position="339"/>
        <end position="360"/>
    </location>
</feature>
<keyword evidence="10" id="KW-1185">Reference proteome</keyword>
<dbReference type="CDD" id="cd17325">
    <property type="entry name" value="MFS_MdtG_SLC18_like"/>
    <property type="match status" value="1"/>
</dbReference>
<keyword evidence="2 5" id="KW-0812">Transmembrane</keyword>
<evidence type="ECO:0000259" key="6">
    <source>
        <dbReference type="PROSITE" id="PS50850"/>
    </source>
</evidence>
<dbReference type="AlphaFoldDB" id="A0AAV3SNV8"/>
<protein>
    <submittedName>
        <fullName evidence="7">MFS transporter</fullName>
    </submittedName>
</protein>
<dbReference type="Gene3D" id="1.20.1250.20">
    <property type="entry name" value="MFS general substrate transporter like domains"/>
    <property type="match status" value="2"/>
</dbReference>
<feature type="domain" description="Major facilitator superfamily (MFS) profile" evidence="6">
    <location>
        <begin position="13"/>
        <end position="425"/>
    </location>
</feature>
<dbReference type="PROSITE" id="PS00216">
    <property type="entry name" value="SUGAR_TRANSPORT_1"/>
    <property type="match status" value="1"/>
</dbReference>
<reference evidence="7" key="2">
    <citation type="submission" date="2023-12" db="EMBL/GenBank/DDBJ databases">
        <authorList>
            <person name="Sun Q."/>
            <person name="Inoue M."/>
        </authorList>
    </citation>
    <scope>NUCLEOTIDE SEQUENCE</scope>
    <source>
        <strain evidence="7">JCM 14265</strain>
    </source>
</reference>
<feature type="transmembrane region" description="Helical" evidence="5">
    <location>
        <begin position="130"/>
        <end position="150"/>
    </location>
</feature>
<dbReference type="InterPro" id="IPR020846">
    <property type="entry name" value="MFS_dom"/>
</dbReference>
<keyword evidence="4 5" id="KW-0472">Membrane</keyword>
<dbReference type="Proteomes" id="UP001567571">
    <property type="component" value="Unassembled WGS sequence"/>
</dbReference>
<dbReference type="InterPro" id="IPR011701">
    <property type="entry name" value="MFS"/>
</dbReference>
<dbReference type="Proteomes" id="UP001501425">
    <property type="component" value="Unassembled WGS sequence"/>
</dbReference>
<evidence type="ECO:0000313" key="7">
    <source>
        <dbReference type="EMBL" id="GAA0531240.1"/>
    </source>
</evidence>
<evidence type="ECO:0000313" key="10">
    <source>
        <dbReference type="Proteomes" id="UP001567571"/>
    </source>
</evidence>
<feature type="transmembrane region" description="Helical" evidence="5">
    <location>
        <begin position="14"/>
        <end position="39"/>
    </location>
</feature>